<evidence type="ECO:0008006" key="3">
    <source>
        <dbReference type="Google" id="ProtNLM"/>
    </source>
</evidence>
<evidence type="ECO:0000313" key="1">
    <source>
        <dbReference type="EMBL" id="MBZ6064668.1"/>
    </source>
</evidence>
<gene>
    <name evidence="1" type="ORF">LA374_00350</name>
</gene>
<accession>A0ABS7V6M0</accession>
<dbReference type="RefSeq" id="WP_224161715.1">
    <property type="nucleotide sequence ID" value="NZ_JAIRBT010000001.1"/>
</dbReference>
<protein>
    <recommendedName>
        <fullName evidence="3">Helix-turn-helix domain-containing protein</fullName>
    </recommendedName>
</protein>
<dbReference type="EMBL" id="JAIRBT010000001">
    <property type="protein sequence ID" value="MBZ6064668.1"/>
    <property type="molecule type" value="Genomic_DNA"/>
</dbReference>
<keyword evidence="2" id="KW-1185">Reference proteome</keyword>
<sequence length="87" mass="9776">MSQKEPVSTHELHPVGGEQQTIQVAISFPVCSKEMFAQLSGFSPRYVQHLLNEGLLPILPKRGQRAKVIINLDEIRRRCLDASQPLV</sequence>
<evidence type="ECO:0000313" key="2">
    <source>
        <dbReference type="Proteomes" id="UP000774958"/>
    </source>
</evidence>
<organism evidence="1 2">
    <name type="scientific">Aeromonas schubertii</name>
    <dbReference type="NCBI Taxonomy" id="652"/>
    <lineage>
        <taxon>Bacteria</taxon>
        <taxon>Pseudomonadati</taxon>
        <taxon>Pseudomonadota</taxon>
        <taxon>Gammaproteobacteria</taxon>
        <taxon>Aeromonadales</taxon>
        <taxon>Aeromonadaceae</taxon>
        <taxon>Aeromonas</taxon>
    </lineage>
</organism>
<comment type="caution">
    <text evidence="1">The sequence shown here is derived from an EMBL/GenBank/DDBJ whole genome shotgun (WGS) entry which is preliminary data.</text>
</comment>
<name>A0ABS7V6M0_9GAMM</name>
<dbReference type="Proteomes" id="UP000774958">
    <property type="component" value="Unassembled WGS sequence"/>
</dbReference>
<proteinExistence type="predicted"/>
<reference evidence="1 2" key="1">
    <citation type="submission" date="2021-09" db="EMBL/GenBank/DDBJ databases">
        <title>Aeromonas schubertii isolated from Asian sea bass.</title>
        <authorList>
            <person name="Pinpimai K."/>
        </authorList>
    </citation>
    <scope>NUCLEOTIDE SEQUENCE [LARGE SCALE GENOMIC DNA]</scope>
    <source>
        <strain evidence="1 2">CHULA2021a</strain>
    </source>
</reference>